<dbReference type="RefSeq" id="WP_228250643.1">
    <property type="nucleotide sequence ID" value="NZ_CAJXAW010000086.1"/>
</dbReference>
<evidence type="ECO:0000313" key="1">
    <source>
        <dbReference type="EMBL" id="HCV83063.1"/>
    </source>
</evidence>
<dbReference type="Proteomes" id="UP000264330">
    <property type="component" value="Unassembled WGS sequence"/>
</dbReference>
<protein>
    <recommendedName>
        <fullName evidence="3">Toxin-antitoxin system HicB family antitoxin</fullName>
    </recommendedName>
</protein>
<dbReference type="GO" id="GO:0006355">
    <property type="term" value="P:regulation of DNA-templated transcription"/>
    <property type="evidence" value="ECO:0007669"/>
    <property type="project" value="InterPro"/>
</dbReference>
<organism evidence="1 2">
    <name type="scientific">Zunongwangia profunda</name>
    <dbReference type="NCBI Taxonomy" id="398743"/>
    <lineage>
        <taxon>Bacteria</taxon>
        <taxon>Pseudomonadati</taxon>
        <taxon>Bacteroidota</taxon>
        <taxon>Flavobacteriia</taxon>
        <taxon>Flavobacteriales</taxon>
        <taxon>Flavobacteriaceae</taxon>
        <taxon>Zunongwangia</taxon>
    </lineage>
</organism>
<dbReference type="SUPFAM" id="SSF47598">
    <property type="entry name" value="Ribbon-helix-helix"/>
    <property type="match status" value="1"/>
</dbReference>
<gene>
    <name evidence="1" type="ORF">DGQ38_18660</name>
</gene>
<reference evidence="1 2" key="1">
    <citation type="journal article" date="2018" name="Nat. Biotechnol.">
        <title>A standardized bacterial taxonomy based on genome phylogeny substantially revises the tree of life.</title>
        <authorList>
            <person name="Parks D.H."/>
            <person name="Chuvochina M."/>
            <person name="Waite D.W."/>
            <person name="Rinke C."/>
            <person name="Skarshewski A."/>
            <person name="Chaumeil P.A."/>
            <person name="Hugenholtz P."/>
        </authorList>
    </citation>
    <scope>NUCLEOTIDE SEQUENCE [LARGE SCALE GENOMIC DNA]</scope>
    <source>
        <strain evidence="1">UBA9359</strain>
    </source>
</reference>
<evidence type="ECO:0000313" key="2">
    <source>
        <dbReference type="Proteomes" id="UP000264330"/>
    </source>
</evidence>
<accession>A0A3D5J509</accession>
<dbReference type="EMBL" id="DPMF01000424">
    <property type="protein sequence ID" value="HCV83063.1"/>
    <property type="molecule type" value="Genomic_DNA"/>
</dbReference>
<sequence>MDKKVRLTLQLDSDLLDMLKEEAKAKQCSLNSYVEKVLADDIGNIPNEVTKAAIAEARNGNLERIDNIDDWLEKI</sequence>
<proteinExistence type="predicted"/>
<name>A0A3D5J509_9FLAO</name>
<dbReference type="InterPro" id="IPR010985">
    <property type="entry name" value="Ribbon_hlx_hlx"/>
</dbReference>
<comment type="caution">
    <text evidence="1">The sequence shown here is derived from an EMBL/GenBank/DDBJ whole genome shotgun (WGS) entry which is preliminary data.</text>
</comment>
<evidence type="ECO:0008006" key="3">
    <source>
        <dbReference type="Google" id="ProtNLM"/>
    </source>
</evidence>
<dbReference type="AlphaFoldDB" id="A0A3D5J509"/>